<comment type="similarity">
    <text evidence="3">Belongs to the ADIP family.</text>
</comment>
<feature type="coiled-coil region" evidence="9">
    <location>
        <begin position="260"/>
        <end position="294"/>
    </location>
</feature>
<dbReference type="InterPro" id="IPR052300">
    <property type="entry name" value="Adhesion_Centrosome_assoc"/>
</dbReference>
<dbReference type="Proteomes" id="UP001151516">
    <property type="component" value="Unassembled WGS sequence"/>
</dbReference>
<feature type="region of interest" description="Disordered" evidence="10">
    <location>
        <begin position="1"/>
        <end position="41"/>
    </location>
</feature>
<comment type="subcellular location">
    <subcellularLocation>
        <location evidence="1">Cell junction</location>
    </subcellularLocation>
    <subcellularLocation>
        <location evidence="2">Cytoplasm</location>
        <location evidence="2">Cytoskeleton</location>
        <location evidence="2">Microtubule organizing center</location>
        <location evidence="2">Centrosome</location>
    </subcellularLocation>
</comment>
<keyword evidence="7 9" id="KW-0175">Coiled coil</keyword>
<name>A0A9W8GM00_9FUNG</name>
<feature type="compositionally biased region" description="Low complexity" evidence="10">
    <location>
        <begin position="509"/>
        <end position="543"/>
    </location>
</feature>
<evidence type="ECO:0000313" key="11">
    <source>
        <dbReference type="EMBL" id="KAJ2689200.1"/>
    </source>
</evidence>
<dbReference type="OrthoDB" id="312015at2759"/>
<keyword evidence="5" id="KW-0130">Cell adhesion</keyword>
<feature type="coiled-coil region" evidence="9">
    <location>
        <begin position="396"/>
        <end position="430"/>
    </location>
</feature>
<keyword evidence="4" id="KW-0963">Cytoplasm</keyword>
<dbReference type="Pfam" id="PF11559">
    <property type="entry name" value="ADIP"/>
    <property type="match status" value="1"/>
</dbReference>
<feature type="region of interest" description="Disordered" evidence="10">
    <location>
        <begin position="507"/>
        <end position="632"/>
    </location>
</feature>
<evidence type="ECO:0000256" key="9">
    <source>
        <dbReference type="SAM" id="Coils"/>
    </source>
</evidence>
<evidence type="ECO:0000256" key="10">
    <source>
        <dbReference type="SAM" id="MobiDB-lite"/>
    </source>
</evidence>
<dbReference type="AlphaFoldDB" id="A0A9W8GM00"/>
<organism evidence="11 12">
    <name type="scientific">Coemansia spiralis</name>
    <dbReference type="NCBI Taxonomy" id="417178"/>
    <lineage>
        <taxon>Eukaryota</taxon>
        <taxon>Fungi</taxon>
        <taxon>Fungi incertae sedis</taxon>
        <taxon>Zoopagomycota</taxon>
        <taxon>Kickxellomycotina</taxon>
        <taxon>Kickxellomycetes</taxon>
        <taxon>Kickxellales</taxon>
        <taxon>Kickxellaceae</taxon>
        <taxon>Coemansia</taxon>
    </lineage>
</organism>
<sequence>MWEDSPRYTNRNGNSGHMHGNYGEYDSFDSQNDAHMGDAGAEHTYGGIRQLVQTSATSAREHASSMNPYATLHVINRELMELGLPSPLHLPEQAECLEDNQRVVDCLLALLQQRKRDLGFRERMDDELRKAMGEEDMLRSTIARLERELDVAQREAAMNRVKWQEAERQHGETEGQRKKLAGDLRTTRSNAAMVKAQFALDGKKREQEALKLKDRLQKLITDKHRACKVNVELANAVQRDRSGRPTDAAARDQRLHDDLLRRYNASEEQLVARVDELEELLRRLEAALARLRDDVGPAMAADADADDGAGAALALVAVIHAGFRQARAARPPPAADTAEIERRDGQIAELRQEIAAQHAELAQTRAVLEEQRRVLDMAGAAFAEPVADASFSEMAPEQAEAEREALRRERRQLERERDAFTRAAIELAHERAELQSERLVLEARGTALGTAELLGGLPPTPLWMRGLDASLATPHVLGQLRAQAQGTPTHEFLTSMATGLEDKFPAIDARQPPQAPPSATAARLRGAGAPAAATPQRAPVRTPADVRSARAPRVCTRPGCAAHAPHSHDDATPAMELKPPVPRFRRPENSPSRQDAAPAPRPQQRRPPSTLSGARAAAPGSTSRSHAASIFK</sequence>
<evidence type="ECO:0008006" key="13">
    <source>
        <dbReference type="Google" id="ProtNLM"/>
    </source>
</evidence>
<evidence type="ECO:0000256" key="4">
    <source>
        <dbReference type="ARBA" id="ARBA00022490"/>
    </source>
</evidence>
<dbReference type="GO" id="GO:0035735">
    <property type="term" value="P:intraciliary transport involved in cilium assembly"/>
    <property type="evidence" value="ECO:0007669"/>
    <property type="project" value="TreeGrafter"/>
</dbReference>
<feature type="coiled-coil region" evidence="9">
    <location>
        <begin position="128"/>
        <end position="162"/>
    </location>
</feature>
<evidence type="ECO:0000256" key="7">
    <source>
        <dbReference type="ARBA" id="ARBA00023054"/>
    </source>
</evidence>
<keyword evidence="8" id="KW-0206">Cytoskeleton</keyword>
<dbReference type="GO" id="GO:0007155">
    <property type="term" value="P:cell adhesion"/>
    <property type="evidence" value="ECO:0007669"/>
    <property type="project" value="UniProtKB-KW"/>
</dbReference>
<comment type="caution">
    <text evidence="11">The sequence shown here is derived from an EMBL/GenBank/DDBJ whole genome shotgun (WGS) entry which is preliminary data.</text>
</comment>
<evidence type="ECO:0000256" key="8">
    <source>
        <dbReference type="ARBA" id="ARBA00023212"/>
    </source>
</evidence>
<evidence type="ECO:0000256" key="5">
    <source>
        <dbReference type="ARBA" id="ARBA00022889"/>
    </source>
</evidence>
<dbReference type="EMBL" id="JANBTX010000030">
    <property type="protein sequence ID" value="KAJ2689200.1"/>
    <property type="molecule type" value="Genomic_DNA"/>
</dbReference>
<evidence type="ECO:0000256" key="1">
    <source>
        <dbReference type="ARBA" id="ARBA00004282"/>
    </source>
</evidence>
<evidence type="ECO:0000256" key="3">
    <source>
        <dbReference type="ARBA" id="ARBA00009291"/>
    </source>
</evidence>
<evidence type="ECO:0000256" key="2">
    <source>
        <dbReference type="ARBA" id="ARBA00004300"/>
    </source>
</evidence>
<dbReference type="GO" id="GO:0036064">
    <property type="term" value="C:ciliary basal body"/>
    <property type="evidence" value="ECO:0007669"/>
    <property type="project" value="TreeGrafter"/>
</dbReference>
<proteinExistence type="inferred from homology"/>
<protein>
    <recommendedName>
        <fullName evidence="13">Afadin and alpha-actinin-binding-domain-containing protein</fullName>
    </recommendedName>
</protein>
<dbReference type="PANTHER" id="PTHR46507">
    <property type="entry name" value="AFADIN- AND ALPHA-ACTININ-BINDING PROTEIN"/>
    <property type="match status" value="1"/>
</dbReference>
<evidence type="ECO:0000256" key="6">
    <source>
        <dbReference type="ARBA" id="ARBA00022949"/>
    </source>
</evidence>
<evidence type="ECO:0000313" key="12">
    <source>
        <dbReference type="Proteomes" id="UP001151516"/>
    </source>
</evidence>
<gene>
    <name evidence="11" type="ORF">IWW39_001662</name>
</gene>
<keyword evidence="6" id="KW-0965">Cell junction</keyword>
<accession>A0A9W8GM00</accession>
<reference evidence="11" key="1">
    <citation type="submission" date="2022-07" db="EMBL/GenBank/DDBJ databases">
        <title>Phylogenomic reconstructions and comparative analyses of Kickxellomycotina fungi.</title>
        <authorList>
            <person name="Reynolds N.K."/>
            <person name="Stajich J.E."/>
            <person name="Barry K."/>
            <person name="Grigoriev I.V."/>
            <person name="Crous P."/>
            <person name="Smith M.E."/>
        </authorList>
    </citation>
    <scope>NUCLEOTIDE SEQUENCE</scope>
    <source>
        <strain evidence="11">CBS 109367</strain>
    </source>
</reference>
<keyword evidence="12" id="KW-1185">Reference proteome</keyword>
<dbReference type="PANTHER" id="PTHR46507:SF4">
    <property type="entry name" value="SSX FAMILY MEMBER 2 INTERACTING PROTEIN"/>
    <property type="match status" value="1"/>
</dbReference>
<dbReference type="InterPro" id="IPR021622">
    <property type="entry name" value="Afadin/alpha-actinin-bd"/>
</dbReference>